<dbReference type="Proteomes" id="UP001461498">
    <property type="component" value="Unassembled WGS sequence"/>
</dbReference>
<evidence type="ECO:0000313" key="2">
    <source>
        <dbReference type="EMBL" id="KAK9509887.1"/>
    </source>
</evidence>
<protein>
    <submittedName>
        <fullName evidence="2">Uncharacterized protein</fullName>
    </submittedName>
</protein>
<sequence length="131" mass="14202">MNCAYLLLLFVAAASAAITEHRITVKLSIPKGATVQLASLGYPNIPAAGTTNTWYLTSDEGTHIELTCDDIWVAPSKLCEKGWFKVVANGKTDKFCEMRPGYTAKSENNEMTVQIDLNATTGRARCTAKSV</sequence>
<comment type="caution">
    <text evidence="2">The sequence shown here is derived from an EMBL/GenBank/DDBJ whole genome shotgun (WGS) entry which is preliminary data.</text>
</comment>
<keyword evidence="1" id="KW-0732">Signal</keyword>
<proteinExistence type="predicted"/>
<dbReference type="SUPFAM" id="SSF49854">
    <property type="entry name" value="Spermadhesin, CUB domain"/>
    <property type="match status" value="1"/>
</dbReference>
<accession>A0AAW1DH94</accession>
<evidence type="ECO:0000313" key="3">
    <source>
        <dbReference type="Proteomes" id="UP001461498"/>
    </source>
</evidence>
<dbReference type="AlphaFoldDB" id="A0AAW1DH94"/>
<reference evidence="2 3" key="1">
    <citation type="submission" date="2022-12" db="EMBL/GenBank/DDBJ databases">
        <title>Chromosome-level genome assembly of true bugs.</title>
        <authorList>
            <person name="Ma L."/>
            <person name="Li H."/>
        </authorList>
    </citation>
    <scope>NUCLEOTIDE SEQUENCE [LARGE SCALE GENOMIC DNA]</scope>
    <source>
        <strain evidence="2">Lab_2022b</strain>
    </source>
</reference>
<organism evidence="2 3">
    <name type="scientific">Rhynocoris fuscipes</name>
    <dbReference type="NCBI Taxonomy" id="488301"/>
    <lineage>
        <taxon>Eukaryota</taxon>
        <taxon>Metazoa</taxon>
        <taxon>Ecdysozoa</taxon>
        <taxon>Arthropoda</taxon>
        <taxon>Hexapoda</taxon>
        <taxon>Insecta</taxon>
        <taxon>Pterygota</taxon>
        <taxon>Neoptera</taxon>
        <taxon>Paraneoptera</taxon>
        <taxon>Hemiptera</taxon>
        <taxon>Heteroptera</taxon>
        <taxon>Panheteroptera</taxon>
        <taxon>Cimicomorpha</taxon>
        <taxon>Reduviidae</taxon>
        <taxon>Harpactorinae</taxon>
        <taxon>Harpactorini</taxon>
        <taxon>Rhynocoris</taxon>
    </lineage>
</organism>
<dbReference type="InterPro" id="IPR035914">
    <property type="entry name" value="Sperma_CUB_dom_sf"/>
</dbReference>
<dbReference type="Gene3D" id="2.60.120.290">
    <property type="entry name" value="Spermadhesin, CUB domain"/>
    <property type="match status" value="1"/>
</dbReference>
<keyword evidence="3" id="KW-1185">Reference proteome</keyword>
<feature type="chain" id="PRO_5043553351" evidence="1">
    <location>
        <begin position="17"/>
        <end position="131"/>
    </location>
</feature>
<evidence type="ECO:0000256" key="1">
    <source>
        <dbReference type="SAM" id="SignalP"/>
    </source>
</evidence>
<name>A0AAW1DH94_9HEMI</name>
<gene>
    <name evidence="2" type="ORF">O3M35_004779</name>
</gene>
<feature type="signal peptide" evidence="1">
    <location>
        <begin position="1"/>
        <end position="16"/>
    </location>
</feature>
<dbReference type="EMBL" id="JAPXFL010000002">
    <property type="protein sequence ID" value="KAK9509887.1"/>
    <property type="molecule type" value="Genomic_DNA"/>
</dbReference>